<organism evidence="4">
    <name type="scientific">Anisakis simplex</name>
    <name type="common">Herring worm</name>
    <dbReference type="NCBI Taxonomy" id="6269"/>
    <lineage>
        <taxon>Eukaryota</taxon>
        <taxon>Metazoa</taxon>
        <taxon>Ecdysozoa</taxon>
        <taxon>Nematoda</taxon>
        <taxon>Chromadorea</taxon>
        <taxon>Rhabditida</taxon>
        <taxon>Spirurina</taxon>
        <taxon>Ascaridomorpha</taxon>
        <taxon>Ascaridoidea</taxon>
        <taxon>Anisakidae</taxon>
        <taxon>Anisakis</taxon>
        <taxon>Anisakis simplex complex</taxon>
    </lineage>
</organism>
<proteinExistence type="predicted"/>
<reference evidence="4" key="1">
    <citation type="submission" date="2017-02" db="UniProtKB">
        <authorList>
            <consortium name="WormBaseParasite"/>
        </authorList>
    </citation>
    <scope>IDENTIFICATION</scope>
</reference>
<evidence type="ECO:0000313" key="4">
    <source>
        <dbReference type="WBParaSite" id="ASIM_0001369601-mRNA-1"/>
    </source>
</evidence>
<dbReference type="AlphaFoldDB" id="A0A0M3JYZ8"/>
<gene>
    <name evidence="2" type="ORF">ASIM_LOCUS13124</name>
</gene>
<dbReference type="OrthoDB" id="295473at2759"/>
<keyword evidence="3" id="KW-1185">Reference proteome</keyword>
<dbReference type="EMBL" id="UYRR01031319">
    <property type="protein sequence ID" value="VDK49001.1"/>
    <property type="molecule type" value="Genomic_DNA"/>
</dbReference>
<dbReference type="Proteomes" id="UP000267096">
    <property type="component" value="Unassembled WGS sequence"/>
</dbReference>
<dbReference type="WBParaSite" id="ASIM_0001369601-mRNA-1">
    <property type="protein sequence ID" value="ASIM_0001369601-mRNA-1"/>
    <property type="gene ID" value="ASIM_0001369601"/>
</dbReference>
<feature type="compositionally biased region" description="Basic and acidic residues" evidence="1">
    <location>
        <begin position="207"/>
        <end position="216"/>
    </location>
</feature>
<evidence type="ECO:0000313" key="2">
    <source>
        <dbReference type="EMBL" id="VDK49001.1"/>
    </source>
</evidence>
<dbReference type="SUPFAM" id="SSF55781">
    <property type="entry name" value="GAF domain-like"/>
    <property type="match status" value="1"/>
</dbReference>
<protein>
    <submittedName>
        <fullName evidence="4">CN hydrolase domain-containing protein</fullName>
    </submittedName>
</protein>
<evidence type="ECO:0000256" key="1">
    <source>
        <dbReference type="SAM" id="MobiDB-lite"/>
    </source>
</evidence>
<dbReference type="InterPro" id="IPR029016">
    <property type="entry name" value="GAF-like_dom_sf"/>
</dbReference>
<name>A0A0M3JYZ8_ANISI</name>
<sequence>MSEYEKARICHLFGMGGGNELTFVFFGASVQCSLFLLDKEHSELVAEVFEKNGTSDEYLTEIRMPLSKGIVGHVASTGQMMNVDDVYKVINEPRYELPAPAKAGEQSTKSYHAFSGNVDTDGAGGCGVAVRSDSVNSLTEFGSVGKRLAWVKIKNYGIKTVWTISAHGPTEGATDHEKDSFYEWGLVVMPNLEKENHQRPLESGMFRPEKLPKTGEDCLTPAKEED</sequence>
<feature type="region of interest" description="Disordered" evidence="1">
    <location>
        <begin position="198"/>
        <end position="226"/>
    </location>
</feature>
<evidence type="ECO:0000313" key="3">
    <source>
        <dbReference type="Proteomes" id="UP000267096"/>
    </source>
</evidence>
<reference evidence="2 3" key="2">
    <citation type="submission" date="2018-11" db="EMBL/GenBank/DDBJ databases">
        <authorList>
            <consortium name="Pathogen Informatics"/>
        </authorList>
    </citation>
    <scope>NUCLEOTIDE SEQUENCE [LARGE SCALE GENOMIC DNA]</scope>
</reference>
<accession>A0A0M3JYZ8</accession>
<dbReference type="Gene3D" id="3.30.450.40">
    <property type="match status" value="1"/>
</dbReference>